<dbReference type="Proteomes" id="UP000199445">
    <property type="component" value="Unassembled WGS sequence"/>
</dbReference>
<dbReference type="EMBL" id="FOSC01000014">
    <property type="protein sequence ID" value="SFK27158.1"/>
    <property type="molecule type" value="Genomic_DNA"/>
</dbReference>
<proteinExistence type="predicted"/>
<gene>
    <name evidence="2" type="ORF">SAMN05216429_11435</name>
</gene>
<accession>A0A1I3Y5N1</accession>
<reference evidence="2 3" key="1">
    <citation type="submission" date="2016-10" db="EMBL/GenBank/DDBJ databases">
        <authorList>
            <person name="de Groot N.N."/>
        </authorList>
    </citation>
    <scope>NUCLEOTIDE SEQUENCE [LARGE SCALE GENOMIC DNA]</scope>
    <source>
        <strain evidence="2 3">IBRC-M 10445</strain>
    </source>
</reference>
<keyword evidence="1" id="KW-0732">Signal</keyword>
<evidence type="ECO:0000313" key="2">
    <source>
        <dbReference type="EMBL" id="SFK27158.1"/>
    </source>
</evidence>
<evidence type="ECO:0000313" key="3">
    <source>
        <dbReference type="Proteomes" id="UP000199445"/>
    </source>
</evidence>
<name>A0A1I3Y5N1_9GAMM</name>
<feature type="chain" id="PRO_5011681759" description="DUF3108 domain-containing protein" evidence="1">
    <location>
        <begin position="28"/>
        <end position="249"/>
    </location>
</feature>
<feature type="signal peptide" evidence="1">
    <location>
        <begin position="1"/>
        <end position="27"/>
    </location>
</feature>
<dbReference type="RefSeq" id="WP_227663673.1">
    <property type="nucleotide sequence ID" value="NZ_BMYN01000014.1"/>
</dbReference>
<evidence type="ECO:0008006" key="4">
    <source>
        <dbReference type="Google" id="ProtNLM"/>
    </source>
</evidence>
<evidence type="ECO:0000256" key="1">
    <source>
        <dbReference type="SAM" id="SignalP"/>
    </source>
</evidence>
<dbReference type="Pfam" id="PF11306">
    <property type="entry name" value="DUF3108"/>
    <property type="match status" value="1"/>
</dbReference>
<protein>
    <recommendedName>
        <fullName evidence="4">DUF3108 domain-containing protein</fullName>
    </recommendedName>
</protein>
<dbReference type="InterPro" id="IPR021457">
    <property type="entry name" value="DUF3108"/>
</dbReference>
<keyword evidence="3" id="KW-1185">Reference proteome</keyword>
<dbReference type="AlphaFoldDB" id="A0A1I3Y5N1"/>
<organism evidence="2 3">
    <name type="scientific">Marinobacter persicus</name>
    <dbReference type="NCBI Taxonomy" id="930118"/>
    <lineage>
        <taxon>Bacteria</taxon>
        <taxon>Pseudomonadati</taxon>
        <taxon>Pseudomonadota</taxon>
        <taxon>Gammaproteobacteria</taxon>
        <taxon>Pseudomonadales</taxon>
        <taxon>Marinobacteraceae</taxon>
        <taxon>Marinobacter</taxon>
    </lineage>
</organism>
<sequence>MIHRPTTRALSTLTGLVFALMANNAMADPAEPETDPSPAELSPYSATYSASMSKGITLNGAGKRELSDQGNGVWLYRTEVDSFIADINESLVFRWDDGQVVPLRYRYKLSGLMIKDREQAIDFDWQAGVASGHYRDEEFELELADGVLDPLGFQLQLHQDLKAGKRDVIYQVIDKGDYDDDRFAVLEEETLKLNGRTVNALKAEKVREDDSKRETLMWFDPEQDYLLVRLLQVEPDGSEYELRLKEAEI</sequence>